<accession>A0A7W7NX32</accession>
<dbReference type="InterPro" id="IPR052900">
    <property type="entry name" value="Phospholipid_Metab_Enz"/>
</dbReference>
<dbReference type="CDD" id="cd07389">
    <property type="entry name" value="MPP_PhoD"/>
    <property type="match status" value="1"/>
</dbReference>
<gene>
    <name evidence="4" type="ORF">HNO88_002038</name>
</gene>
<evidence type="ECO:0000259" key="2">
    <source>
        <dbReference type="Pfam" id="PF09423"/>
    </source>
</evidence>
<dbReference type="Pfam" id="PF09423">
    <property type="entry name" value="PhoD"/>
    <property type="match status" value="1"/>
</dbReference>
<proteinExistence type="predicted"/>
<feature type="domain" description="PhoD-like phosphatase metallophosphatase" evidence="2">
    <location>
        <begin position="144"/>
        <end position="483"/>
    </location>
</feature>
<keyword evidence="4" id="KW-0378">Hydrolase</keyword>
<dbReference type="GO" id="GO:0004035">
    <property type="term" value="F:alkaline phosphatase activity"/>
    <property type="evidence" value="ECO:0007669"/>
    <property type="project" value="UniProtKB-EC"/>
</dbReference>
<name>A0A7W7NX32_9SPHN</name>
<dbReference type="Gene3D" id="3.60.21.70">
    <property type="entry name" value="PhoD-like phosphatase"/>
    <property type="match status" value="1"/>
</dbReference>
<protein>
    <submittedName>
        <fullName evidence="4">Alkaline phosphatase D</fullName>
        <ecNumber evidence="4">3.1.3.1</ecNumber>
    </submittedName>
</protein>
<keyword evidence="1" id="KW-0732">Signal</keyword>
<dbReference type="Gene3D" id="2.60.40.380">
    <property type="entry name" value="Purple acid phosphatase-like, N-terminal"/>
    <property type="match status" value="1"/>
</dbReference>
<evidence type="ECO:0000313" key="4">
    <source>
        <dbReference type="EMBL" id="MBB4858712.1"/>
    </source>
</evidence>
<sequence>MLIQRRTTLAGLAAAPALLAFGRAFALGNEALFSFGVASGEPGPDGMVLWTRLAARPLQADGGMPHRRVPVRWQVYADETARRVVQAGEGYAEPEWGHSVHVEVSGLEPDRHYWYRFFVEGQASAIGRTRTAPAPGAAVDRLRFCFGSCQKYENGFYGAWANAVAEDPDLIFFLGDYIYEAKPSVGTIRVHINPECMDLPGYRIRYATYRLDPQLQAAHAIAPWLVTWDDHEVANDYADLLDQDNGDPAQFARRRAAAYHAYYEFMPLRRASRPDRAAMRLYRQLDWGRLARFQILDDRQYRSARACHPLGLLTAHRRGPSIVAPCPELGDPSRTMLGKAQEQWLDASLAGSPATWNVLAQQTQMTPYPRRDPEAPSSPRRLQTVDTWDGYDATRDRILDAWQRHRTSNPLVIGGDIHAFVASELQHQGRPIAPSFIGGSITTFAGDTLLKANTAENPLYRFADNTVRGYGRVDLTAKAADVTFRAIVDPNDPMTSAYDLARFHVGAGTPTLSMT</sequence>
<feature type="signal peptide" evidence="1">
    <location>
        <begin position="1"/>
        <end position="26"/>
    </location>
</feature>
<reference evidence="4 5" key="1">
    <citation type="submission" date="2020-08" db="EMBL/GenBank/DDBJ databases">
        <title>Functional genomics of gut bacteria from endangered species of beetles.</title>
        <authorList>
            <person name="Carlos-Shanley C."/>
        </authorList>
    </citation>
    <scope>NUCLEOTIDE SEQUENCE [LARGE SCALE GENOMIC DNA]</scope>
    <source>
        <strain evidence="4 5">S00245</strain>
    </source>
</reference>
<dbReference type="RefSeq" id="WP_184244621.1">
    <property type="nucleotide sequence ID" value="NZ_JACHLR010000007.1"/>
</dbReference>
<dbReference type="SUPFAM" id="SSF56300">
    <property type="entry name" value="Metallo-dependent phosphatases"/>
    <property type="match status" value="1"/>
</dbReference>
<dbReference type="InterPro" id="IPR018946">
    <property type="entry name" value="PhoD-like_MPP"/>
</dbReference>
<evidence type="ECO:0000256" key="1">
    <source>
        <dbReference type="SAM" id="SignalP"/>
    </source>
</evidence>
<keyword evidence="5" id="KW-1185">Reference proteome</keyword>
<organism evidence="4 5">
    <name type="scientific">Novosphingobium chloroacetimidivorans</name>
    <dbReference type="NCBI Taxonomy" id="1428314"/>
    <lineage>
        <taxon>Bacteria</taxon>
        <taxon>Pseudomonadati</taxon>
        <taxon>Pseudomonadota</taxon>
        <taxon>Alphaproteobacteria</taxon>
        <taxon>Sphingomonadales</taxon>
        <taxon>Sphingomonadaceae</taxon>
        <taxon>Novosphingobium</taxon>
    </lineage>
</organism>
<dbReference type="EC" id="3.1.3.1" evidence="4"/>
<feature type="chain" id="PRO_5030643469" evidence="1">
    <location>
        <begin position="27"/>
        <end position="515"/>
    </location>
</feature>
<dbReference type="Pfam" id="PF16655">
    <property type="entry name" value="PhoD_N"/>
    <property type="match status" value="1"/>
</dbReference>
<dbReference type="InterPro" id="IPR038607">
    <property type="entry name" value="PhoD-like_sf"/>
</dbReference>
<dbReference type="PANTHER" id="PTHR43606:SF2">
    <property type="entry name" value="ALKALINE PHOSPHATASE FAMILY PROTEIN (AFU_ORTHOLOGUE AFUA_5G03860)"/>
    <property type="match status" value="1"/>
</dbReference>
<evidence type="ECO:0000259" key="3">
    <source>
        <dbReference type="Pfam" id="PF16655"/>
    </source>
</evidence>
<comment type="caution">
    <text evidence="4">The sequence shown here is derived from an EMBL/GenBank/DDBJ whole genome shotgun (WGS) entry which is preliminary data.</text>
</comment>
<dbReference type="AlphaFoldDB" id="A0A7W7NX32"/>
<dbReference type="PANTHER" id="PTHR43606">
    <property type="entry name" value="PHOSPHATASE, PUTATIVE (AFU_ORTHOLOGUE AFUA_6G08710)-RELATED"/>
    <property type="match status" value="1"/>
</dbReference>
<dbReference type="EMBL" id="JACHLR010000007">
    <property type="protein sequence ID" value="MBB4858712.1"/>
    <property type="molecule type" value="Genomic_DNA"/>
</dbReference>
<dbReference type="Proteomes" id="UP000555448">
    <property type="component" value="Unassembled WGS sequence"/>
</dbReference>
<dbReference type="InterPro" id="IPR032093">
    <property type="entry name" value="PhoD_N"/>
</dbReference>
<evidence type="ECO:0000313" key="5">
    <source>
        <dbReference type="Proteomes" id="UP000555448"/>
    </source>
</evidence>
<dbReference type="InterPro" id="IPR029052">
    <property type="entry name" value="Metallo-depent_PP-like"/>
</dbReference>
<feature type="domain" description="Phospholipase D N-terminal" evidence="3">
    <location>
        <begin position="36"/>
        <end position="131"/>
    </location>
</feature>